<evidence type="ECO:0000313" key="1">
    <source>
        <dbReference type="EMBL" id="XCO77127.1"/>
    </source>
</evidence>
<organism evidence="1">
    <name type="scientific">Lysobacter firmicutimachus</name>
    <dbReference type="NCBI Taxonomy" id="1792846"/>
    <lineage>
        <taxon>Bacteria</taxon>
        <taxon>Pseudomonadati</taxon>
        <taxon>Pseudomonadota</taxon>
        <taxon>Gammaproteobacteria</taxon>
        <taxon>Lysobacterales</taxon>
        <taxon>Lysobacteraceae</taxon>
        <taxon>Lysobacter</taxon>
    </lineage>
</organism>
<protein>
    <submittedName>
        <fullName evidence="1">DUF596 domain-containing protein</fullName>
    </submittedName>
</protein>
<reference evidence="1" key="1">
    <citation type="submission" date="2024-06" db="EMBL/GenBank/DDBJ databases">
        <authorList>
            <person name="Li S."/>
        </authorList>
    </citation>
    <scope>NUCLEOTIDE SEQUENCE</scope>
    <source>
        <strain evidence="1">SR10</strain>
    </source>
</reference>
<dbReference type="RefSeq" id="WP_363800459.1">
    <property type="nucleotide sequence ID" value="NZ_CP159925.1"/>
</dbReference>
<dbReference type="InterPro" id="IPR007670">
    <property type="entry name" value="DUF596"/>
</dbReference>
<dbReference type="EMBL" id="CP159925">
    <property type="protein sequence ID" value="XCO77127.1"/>
    <property type="molecule type" value="Genomic_DNA"/>
</dbReference>
<dbReference type="SUPFAM" id="SSF160472">
    <property type="entry name" value="NMB0513-like"/>
    <property type="match status" value="1"/>
</dbReference>
<dbReference type="AlphaFoldDB" id="A0AAU8MXS0"/>
<accession>A0AAU8MXS0</accession>
<dbReference type="Gene3D" id="1.10.3510.10">
    <property type="entry name" value="NMB0513-like"/>
    <property type="match status" value="1"/>
</dbReference>
<dbReference type="Pfam" id="PF04591">
    <property type="entry name" value="DUF596"/>
    <property type="match status" value="1"/>
</dbReference>
<sequence>MNEDDIYATILDSAFGLSLGAIWQHLGVEVSGCDMSYLQRKELFLRIMGRLLSDGWVKLAREGELLAGDSYGQLELLRTAWPNDPGADDLDGFGHWFLIDAPAGVVWIAEDGVELWT</sequence>
<gene>
    <name evidence="1" type="ORF">ABU614_10195</name>
</gene>
<dbReference type="InterPro" id="IPR023138">
    <property type="entry name" value="NMB0513-like_sf"/>
</dbReference>
<proteinExistence type="predicted"/>
<name>A0AAU8MXS0_9GAMM</name>